<evidence type="ECO:0008006" key="7">
    <source>
        <dbReference type="Google" id="ProtNLM"/>
    </source>
</evidence>
<comment type="similarity">
    <text evidence="2">Belongs to the 5'-nucleotidase family.</text>
</comment>
<dbReference type="GO" id="GO:0000166">
    <property type="term" value="F:nucleotide binding"/>
    <property type="evidence" value="ECO:0007669"/>
    <property type="project" value="UniProtKB-KW"/>
</dbReference>
<dbReference type="Pfam" id="PF02872">
    <property type="entry name" value="5_nucleotid_C"/>
    <property type="match status" value="1"/>
</dbReference>
<dbReference type="PANTHER" id="PTHR11575">
    <property type="entry name" value="5'-NUCLEOTIDASE-RELATED"/>
    <property type="match status" value="1"/>
</dbReference>
<dbReference type="GO" id="GO:0016787">
    <property type="term" value="F:hydrolase activity"/>
    <property type="evidence" value="ECO:0007669"/>
    <property type="project" value="UniProtKB-KW"/>
</dbReference>
<keyword evidence="2" id="KW-0547">Nucleotide-binding</keyword>
<dbReference type="InterPro" id="IPR004843">
    <property type="entry name" value="Calcineurin-like_PHP"/>
</dbReference>
<sequence>MILPARLSSRILALVALLLAAWPAHAAKVTFVLVNDIYEMADQQMQDGKTRGGFARLAAVVKAERSKAAAGGGTVIVAHAGDTLSPSLMSGLDQGAHIVTLTNMVAPDIFVPGNHEFDFGKAVFLKRMGEARFPLYAANLRAPGDATVPGFQDRRIVTVDGVKIGLVGLTYDDTPRASNPEDLVFRDSVDTLKEQAAALRRDGADFVVAVVHADRDQQRAMLATGVVDLVLGGHNHDLFISYDQNAALVESSYEALYVTAVDVDVTVTTTSEGRRAMAWWPQFRIVDTATVTPDPQVAAAVKGFQAELAAEMNVPLATTAVEWDARSATVRTREAAIGNVFADAVRTTMKTDAAILNGGGIRSGRVYPAGSAVTRRDVLAELPFSNRVVPVEIGGTELREAIEHGLAKLPDASGRFPQVSGLTIEADVSKPVGSRVMSILVDGKPLDPRRTYTVAVNDFIARGGDGYAMVRDAKHLLPTDDSPLLANEVMVHLRRLGTVTTGVEGRIRLK</sequence>
<comment type="caution">
    <text evidence="5">The sequence shown here is derived from an EMBL/GenBank/DDBJ whole genome shotgun (WGS) entry which is preliminary data.</text>
</comment>
<keyword evidence="1 2" id="KW-0732">Signal</keyword>
<dbReference type="Gene3D" id="3.90.780.10">
    <property type="entry name" value="5'-Nucleotidase, C-terminal domain"/>
    <property type="match status" value="1"/>
</dbReference>
<dbReference type="InterPro" id="IPR036907">
    <property type="entry name" value="5'-Nucleotdase_C_sf"/>
</dbReference>
<evidence type="ECO:0000256" key="2">
    <source>
        <dbReference type="RuleBase" id="RU362119"/>
    </source>
</evidence>
<feature type="signal peptide" evidence="2">
    <location>
        <begin position="1"/>
        <end position="26"/>
    </location>
</feature>
<gene>
    <name evidence="5" type="ORF">CH338_08390</name>
</gene>
<organism evidence="5 6">
    <name type="scientific">Rhodoplanes elegans</name>
    <dbReference type="NCBI Taxonomy" id="29408"/>
    <lineage>
        <taxon>Bacteria</taxon>
        <taxon>Pseudomonadati</taxon>
        <taxon>Pseudomonadota</taxon>
        <taxon>Alphaproteobacteria</taxon>
        <taxon>Hyphomicrobiales</taxon>
        <taxon>Nitrobacteraceae</taxon>
        <taxon>Rhodoplanes</taxon>
    </lineage>
</organism>
<dbReference type="Proteomes" id="UP000248863">
    <property type="component" value="Unassembled WGS sequence"/>
</dbReference>
<evidence type="ECO:0000313" key="6">
    <source>
        <dbReference type="Proteomes" id="UP000248863"/>
    </source>
</evidence>
<feature type="domain" description="Calcineurin-like phosphoesterase" evidence="3">
    <location>
        <begin position="30"/>
        <end position="237"/>
    </location>
</feature>
<keyword evidence="2" id="KW-0378">Hydrolase</keyword>
<dbReference type="InterPro" id="IPR008334">
    <property type="entry name" value="5'-Nucleotdase_C"/>
</dbReference>
<name>A0A327KQY2_9BRAD</name>
<dbReference type="SUPFAM" id="SSF56300">
    <property type="entry name" value="Metallo-dependent phosphatases"/>
    <property type="match status" value="1"/>
</dbReference>
<proteinExistence type="inferred from homology"/>
<dbReference type="SUPFAM" id="SSF55816">
    <property type="entry name" value="5'-nucleotidase (syn. UDP-sugar hydrolase), C-terminal domain"/>
    <property type="match status" value="1"/>
</dbReference>
<dbReference type="GO" id="GO:0009166">
    <property type="term" value="P:nucleotide catabolic process"/>
    <property type="evidence" value="ECO:0007669"/>
    <property type="project" value="InterPro"/>
</dbReference>
<feature type="chain" id="PRO_5016192115" description="Bifunctional metallophosphatase/5'-nucleotidase" evidence="2">
    <location>
        <begin position="27"/>
        <end position="510"/>
    </location>
</feature>
<evidence type="ECO:0000259" key="4">
    <source>
        <dbReference type="Pfam" id="PF02872"/>
    </source>
</evidence>
<dbReference type="AlphaFoldDB" id="A0A327KQY2"/>
<dbReference type="OrthoDB" id="9803927at2"/>
<evidence type="ECO:0000259" key="3">
    <source>
        <dbReference type="Pfam" id="PF00149"/>
    </source>
</evidence>
<dbReference type="EMBL" id="NPEU01000063">
    <property type="protein sequence ID" value="RAI39765.1"/>
    <property type="molecule type" value="Genomic_DNA"/>
</dbReference>
<evidence type="ECO:0000313" key="5">
    <source>
        <dbReference type="EMBL" id="RAI39765.1"/>
    </source>
</evidence>
<dbReference type="InterPro" id="IPR006179">
    <property type="entry name" value="5_nucleotidase/apyrase"/>
</dbReference>
<dbReference type="PRINTS" id="PR01607">
    <property type="entry name" value="APYRASEFAMLY"/>
</dbReference>
<accession>A0A327KQY2</accession>
<dbReference type="RefSeq" id="WP_111356660.1">
    <property type="nucleotide sequence ID" value="NZ_NHSK01000069.1"/>
</dbReference>
<keyword evidence="6" id="KW-1185">Reference proteome</keyword>
<protein>
    <recommendedName>
        <fullName evidence="7">Bifunctional metallophosphatase/5'-nucleotidase</fullName>
    </recommendedName>
</protein>
<dbReference type="PANTHER" id="PTHR11575:SF24">
    <property type="entry name" value="5'-NUCLEOTIDASE"/>
    <property type="match status" value="1"/>
</dbReference>
<reference evidence="5 6" key="1">
    <citation type="submission" date="2017-07" db="EMBL/GenBank/DDBJ databases">
        <title>Draft Genome Sequences of Select Purple Nonsulfur Bacteria.</title>
        <authorList>
            <person name="Lasarre B."/>
            <person name="Mckinlay J.B."/>
        </authorList>
    </citation>
    <scope>NUCLEOTIDE SEQUENCE [LARGE SCALE GENOMIC DNA]</scope>
    <source>
        <strain evidence="5 6">DSM 11907</strain>
    </source>
</reference>
<evidence type="ECO:0000256" key="1">
    <source>
        <dbReference type="ARBA" id="ARBA00022729"/>
    </source>
</evidence>
<dbReference type="Pfam" id="PF00149">
    <property type="entry name" value="Metallophos"/>
    <property type="match status" value="1"/>
</dbReference>
<dbReference type="Gene3D" id="3.60.21.10">
    <property type="match status" value="1"/>
</dbReference>
<dbReference type="InterPro" id="IPR029052">
    <property type="entry name" value="Metallo-depent_PP-like"/>
</dbReference>
<feature type="domain" description="5'-Nucleotidase C-terminal" evidence="4">
    <location>
        <begin position="317"/>
        <end position="470"/>
    </location>
</feature>